<dbReference type="InParanoid" id="A0A409WR38"/>
<organism evidence="2 3">
    <name type="scientific">Psilocybe cyanescens</name>
    <dbReference type="NCBI Taxonomy" id="93625"/>
    <lineage>
        <taxon>Eukaryota</taxon>
        <taxon>Fungi</taxon>
        <taxon>Dikarya</taxon>
        <taxon>Basidiomycota</taxon>
        <taxon>Agaricomycotina</taxon>
        <taxon>Agaricomycetes</taxon>
        <taxon>Agaricomycetidae</taxon>
        <taxon>Agaricales</taxon>
        <taxon>Agaricineae</taxon>
        <taxon>Strophariaceae</taxon>
        <taxon>Psilocybe</taxon>
    </lineage>
</organism>
<dbReference type="AlphaFoldDB" id="A0A409WR38"/>
<gene>
    <name evidence="2" type="ORF">CVT25_014717</name>
</gene>
<feature type="compositionally biased region" description="Basic and acidic residues" evidence="1">
    <location>
        <begin position="26"/>
        <end position="36"/>
    </location>
</feature>
<protein>
    <submittedName>
        <fullName evidence="2">Uncharacterized protein</fullName>
    </submittedName>
</protein>
<reference evidence="2 3" key="1">
    <citation type="journal article" date="2018" name="Evol. Lett.">
        <title>Horizontal gene cluster transfer increased hallucinogenic mushroom diversity.</title>
        <authorList>
            <person name="Reynolds H.T."/>
            <person name="Vijayakumar V."/>
            <person name="Gluck-Thaler E."/>
            <person name="Korotkin H.B."/>
            <person name="Matheny P.B."/>
            <person name="Slot J.C."/>
        </authorList>
    </citation>
    <scope>NUCLEOTIDE SEQUENCE [LARGE SCALE GENOMIC DNA]</scope>
    <source>
        <strain evidence="2 3">2631</strain>
    </source>
</reference>
<evidence type="ECO:0000256" key="1">
    <source>
        <dbReference type="SAM" id="MobiDB-lite"/>
    </source>
</evidence>
<dbReference type="Proteomes" id="UP000283269">
    <property type="component" value="Unassembled WGS sequence"/>
</dbReference>
<dbReference type="EMBL" id="NHYD01003294">
    <property type="protein sequence ID" value="PPQ80968.1"/>
    <property type="molecule type" value="Genomic_DNA"/>
</dbReference>
<comment type="caution">
    <text evidence="2">The sequence shown here is derived from an EMBL/GenBank/DDBJ whole genome shotgun (WGS) entry which is preliminary data.</text>
</comment>
<feature type="region of interest" description="Disordered" evidence="1">
    <location>
        <begin position="1"/>
        <end position="60"/>
    </location>
</feature>
<proteinExistence type="predicted"/>
<keyword evidence="3" id="KW-1185">Reference proteome</keyword>
<evidence type="ECO:0000313" key="2">
    <source>
        <dbReference type="EMBL" id="PPQ80968.1"/>
    </source>
</evidence>
<evidence type="ECO:0000313" key="3">
    <source>
        <dbReference type="Proteomes" id="UP000283269"/>
    </source>
</evidence>
<accession>A0A409WR38</accession>
<sequence>MTHISGLKSESQQGGGSCCNGNSTRGDIKTSVHVDDADPTSVIEVTREPRADATFGDNQV</sequence>
<name>A0A409WR38_PSICY</name>